<dbReference type="Proteomes" id="UP000194141">
    <property type="component" value="Unassembled WGS sequence"/>
</dbReference>
<feature type="transmembrane region" description="Helical" evidence="5">
    <location>
        <begin position="245"/>
        <end position="265"/>
    </location>
</feature>
<reference evidence="6 7" key="1">
    <citation type="journal article" date="2017" name="Front. Microbiol.">
        <title>Genome Sequence of Desulfurella amilsii Strain TR1 and Comparative Genomics of Desulfurellaceae Family.</title>
        <authorList>
            <person name="Florentino A.P."/>
            <person name="Stams A.J."/>
            <person name="Sanchez-Andrea I."/>
        </authorList>
    </citation>
    <scope>NUCLEOTIDE SEQUENCE [LARGE SCALE GENOMIC DNA]</scope>
    <source>
        <strain evidence="6 7">TR1</strain>
    </source>
</reference>
<dbReference type="RefSeq" id="WP_086033583.1">
    <property type="nucleotide sequence ID" value="NZ_MDSU01000018.1"/>
</dbReference>
<protein>
    <recommendedName>
        <fullName evidence="5">Probable membrane transporter protein</fullName>
    </recommendedName>
</protein>
<evidence type="ECO:0000256" key="1">
    <source>
        <dbReference type="ARBA" id="ARBA00004141"/>
    </source>
</evidence>
<dbReference type="GO" id="GO:0005886">
    <property type="term" value="C:plasma membrane"/>
    <property type="evidence" value="ECO:0007669"/>
    <property type="project" value="UniProtKB-SubCell"/>
</dbReference>
<dbReference type="AlphaFoldDB" id="A0A1X4XUW5"/>
<dbReference type="OrthoDB" id="9780109at2"/>
<dbReference type="EMBL" id="MDSU01000018">
    <property type="protein sequence ID" value="OSS41322.1"/>
    <property type="molecule type" value="Genomic_DNA"/>
</dbReference>
<dbReference type="Pfam" id="PF01925">
    <property type="entry name" value="TauE"/>
    <property type="match status" value="1"/>
</dbReference>
<comment type="caution">
    <text evidence="6">The sequence shown here is derived from an EMBL/GenBank/DDBJ whole genome shotgun (WGS) entry which is preliminary data.</text>
</comment>
<comment type="similarity">
    <text evidence="5">Belongs to the 4-toluene sulfonate uptake permease (TSUP) (TC 2.A.102) family.</text>
</comment>
<keyword evidence="3 5" id="KW-1133">Transmembrane helix</keyword>
<accession>A0A1X4XUW5</accession>
<feature type="transmembrane region" description="Helical" evidence="5">
    <location>
        <begin position="106"/>
        <end position="123"/>
    </location>
</feature>
<evidence type="ECO:0000313" key="6">
    <source>
        <dbReference type="EMBL" id="OSS41322.1"/>
    </source>
</evidence>
<evidence type="ECO:0000256" key="5">
    <source>
        <dbReference type="RuleBase" id="RU363041"/>
    </source>
</evidence>
<proteinExistence type="inferred from homology"/>
<keyword evidence="2 5" id="KW-0812">Transmembrane</keyword>
<dbReference type="InterPro" id="IPR002781">
    <property type="entry name" value="TM_pro_TauE-like"/>
</dbReference>
<keyword evidence="7" id="KW-1185">Reference proteome</keyword>
<dbReference type="PANTHER" id="PTHR43701:SF2">
    <property type="entry name" value="MEMBRANE TRANSPORTER PROTEIN YJNA-RELATED"/>
    <property type="match status" value="1"/>
</dbReference>
<feature type="transmembrane region" description="Helical" evidence="5">
    <location>
        <begin position="76"/>
        <end position="94"/>
    </location>
</feature>
<evidence type="ECO:0000256" key="4">
    <source>
        <dbReference type="ARBA" id="ARBA00023136"/>
    </source>
</evidence>
<evidence type="ECO:0000256" key="3">
    <source>
        <dbReference type="ARBA" id="ARBA00022989"/>
    </source>
</evidence>
<dbReference type="PANTHER" id="PTHR43701">
    <property type="entry name" value="MEMBRANE TRANSPORTER PROTEIN MJ0441-RELATED"/>
    <property type="match status" value="1"/>
</dbReference>
<dbReference type="STRING" id="1562698.DESAMIL20_875"/>
<feature type="transmembrane region" description="Helical" evidence="5">
    <location>
        <begin position="7"/>
        <end position="39"/>
    </location>
</feature>
<organism evidence="6 7">
    <name type="scientific">Desulfurella amilsii</name>
    <dbReference type="NCBI Taxonomy" id="1562698"/>
    <lineage>
        <taxon>Bacteria</taxon>
        <taxon>Pseudomonadati</taxon>
        <taxon>Campylobacterota</taxon>
        <taxon>Desulfurellia</taxon>
        <taxon>Desulfurellales</taxon>
        <taxon>Desulfurellaceae</taxon>
        <taxon>Desulfurella</taxon>
    </lineage>
</organism>
<sequence>MVELLNSIVLLFFSATVTAVGNIIGIGGGVILVPFFIFYLHLNPIIASGLSLFTIVISTASGSYAFLRQKVIDRNLLLFLLMFILPGVIIGSFINRFVNTQQFKNIFPLWIIVLGIISLKSTKKQSVNLGSSEPYRKAIKNTKTAGFVSLGAGFISGFFGVGVGGIIGTYLLGTEKMHPRVALSTLITTMTFTSLIGFLIHFFNSLPYLNAWLIYILPLAVGAVFGSQMGAYVAKIVKPKNLSLYRGWIILSLGFALVFINMLTLV</sequence>
<gene>
    <name evidence="6" type="ORF">DESAMIL20_875</name>
</gene>
<evidence type="ECO:0000313" key="7">
    <source>
        <dbReference type="Proteomes" id="UP000194141"/>
    </source>
</evidence>
<keyword evidence="5" id="KW-1003">Cell membrane</keyword>
<name>A0A1X4XUW5_9BACT</name>
<dbReference type="InterPro" id="IPR051598">
    <property type="entry name" value="TSUP/Inactive_protease-like"/>
</dbReference>
<evidence type="ECO:0000256" key="2">
    <source>
        <dbReference type="ARBA" id="ARBA00022692"/>
    </source>
</evidence>
<feature type="transmembrane region" description="Helical" evidence="5">
    <location>
        <begin position="212"/>
        <end position="233"/>
    </location>
</feature>
<feature type="transmembrane region" description="Helical" evidence="5">
    <location>
        <begin position="181"/>
        <end position="200"/>
    </location>
</feature>
<feature type="transmembrane region" description="Helical" evidence="5">
    <location>
        <begin position="144"/>
        <end position="169"/>
    </location>
</feature>
<keyword evidence="4 5" id="KW-0472">Membrane</keyword>
<comment type="subcellular location">
    <subcellularLocation>
        <location evidence="5">Cell membrane</location>
        <topology evidence="5">Multi-pass membrane protein</topology>
    </subcellularLocation>
    <subcellularLocation>
        <location evidence="1">Membrane</location>
        <topology evidence="1">Multi-pass membrane protein</topology>
    </subcellularLocation>
</comment>
<feature type="transmembrane region" description="Helical" evidence="5">
    <location>
        <begin position="45"/>
        <end position="67"/>
    </location>
</feature>